<evidence type="ECO:0000256" key="6">
    <source>
        <dbReference type="ARBA" id="ARBA00023136"/>
    </source>
</evidence>
<dbReference type="SUPFAM" id="SSF56935">
    <property type="entry name" value="Porins"/>
    <property type="match status" value="1"/>
</dbReference>
<proteinExistence type="inferred from homology"/>
<dbReference type="Proteomes" id="UP000000430">
    <property type="component" value="Chromosome"/>
</dbReference>
<reference evidence="9 10" key="1">
    <citation type="journal article" date="2004" name="Nucleic Acids Res.">
        <title>Unique features revealed by the genome sequence of Acinetobacter sp. ADP1, a versatile and naturally transformation competent bacterium.</title>
        <authorList>
            <person name="Barbe V."/>
            <person name="Vallenet D."/>
            <person name="Fonknechten N."/>
            <person name="Kreimeyer A."/>
            <person name="Oztas S."/>
            <person name="Labarre L."/>
            <person name="Cruveiller S."/>
            <person name="Robert C."/>
            <person name="Duprat S."/>
            <person name="Wincker P."/>
            <person name="Ornston L.N."/>
            <person name="Weissenbach J."/>
            <person name="Marliere P."/>
            <person name="Cohen G.N."/>
            <person name="Medigue C."/>
        </authorList>
    </citation>
    <scope>NUCLEOTIDE SEQUENCE [LARGE SCALE GENOMIC DNA]</scope>
    <source>
        <strain evidence="10">ATCC 33305 / BD413 / ADP1</strain>
    </source>
</reference>
<gene>
    <name evidence="9" type="ordered locus">ACIAD1427</name>
</gene>
<keyword evidence="7" id="KW-0998">Cell outer membrane</keyword>
<dbReference type="STRING" id="202950.GCA_001485005_01183"/>
<dbReference type="PANTHER" id="PTHR35093">
    <property type="entry name" value="OUTER MEMBRANE PROTEIN NMB0088-RELATED"/>
    <property type="match status" value="1"/>
</dbReference>
<evidence type="ECO:0000256" key="2">
    <source>
        <dbReference type="ARBA" id="ARBA00008163"/>
    </source>
</evidence>
<dbReference type="Gene3D" id="2.40.160.60">
    <property type="entry name" value="Outer membrane protein transport protein (OMPP1/FadL/TodX)"/>
    <property type="match status" value="1"/>
</dbReference>
<name>Q6FCB9_ACIAD</name>
<dbReference type="eggNOG" id="COG2067">
    <property type="taxonomic scope" value="Bacteria"/>
</dbReference>
<evidence type="ECO:0000256" key="4">
    <source>
        <dbReference type="ARBA" id="ARBA00022692"/>
    </source>
</evidence>
<keyword evidence="5 8" id="KW-0732">Signal</keyword>
<dbReference type="GO" id="GO:0009279">
    <property type="term" value="C:cell outer membrane"/>
    <property type="evidence" value="ECO:0007669"/>
    <property type="project" value="UniProtKB-SubCell"/>
</dbReference>
<comment type="subcellular location">
    <subcellularLocation>
        <location evidence="1">Cell outer membrane</location>
        <topology evidence="1">Multi-pass membrane protein</topology>
    </subcellularLocation>
</comment>
<evidence type="ECO:0000256" key="7">
    <source>
        <dbReference type="ARBA" id="ARBA00023237"/>
    </source>
</evidence>
<dbReference type="PANTHER" id="PTHR35093:SF8">
    <property type="entry name" value="OUTER MEMBRANE PROTEIN NMB0088-RELATED"/>
    <property type="match status" value="1"/>
</dbReference>
<evidence type="ECO:0000313" key="10">
    <source>
        <dbReference type="Proteomes" id="UP000000430"/>
    </source>
</evidence>
<keyword evidence="3" id="KW-1134">Transmembrane beta strand</keyword>
<organism evidence="9 10">
    <name type="scientific">Acinetobacter baylyi (strain ATCC 33305 / BD413 / ADP1)</name>
    <dbReference type="NCBI Taxonomy" id="62977"/>
    <lineage>
        <taxon>Bacteria</taxon>
        <taxon>Pseudomonadati</taxon>
        <taxon>Pseudomonadota</taxon>
        <taxon>Gammaproteobacteria</taxon>
        <taxon>Moraxellales</taxon>
        <taxon>Moraxellaceae</taxon>
        <taxon>Acinetobacter</taxon>
    </lineage>
</organism>
<evidence type="ECO:0000256" key="5">
    <source>
        <dbReference type="ARBA" id="ARBA00022729"/>
    </source>
</evidence>
<evidence type="ECO:0000313" key="9">
    <source>
        <dbReference type="EMBL" id="CAG68292.1"/>
    </source>
</evidence>
<dbReference type="GO" id="GO:0015483">
    <property type="term" value="F:long-chain fatty acid transporting porin activity"/>
    <property type="evidence" value="ECO:0007669"/>
    <property type="project" value="TreeGrafter"/>
</dbReference>
<comment type="similarity">
    <text evidence="2">Belongs to the OmpP1/FadL family.</text>
</comment>
<feature type="chain" id="PRO_5004273286" evidence="8">
    <location>
        <begin position="23"/>
        <end position="388"/>
    </location>
</feature>
<keyword evidence="4" id="KW-0812">Transmembrane</keyword>
<evidence type="ECO:0000256" key="3">
    <source>
        <dbReference type="ARBA" id="ARBA00022452"/>
    </source>
</evidence>
<feature type="signal peptide" evidence="8">
    <location>
        <begin position="1"/>
        <end position="22"/>
    </location>
</feature>
<dbReference type="KEGG" id="aci:ACIAD1427"/>
<dbReference type="InterPro" id="IPR005017">
    <property type="entry name" value="OMPP1/FadL/TodX"/>
</dbReference>
<protein>
    <submittedName>
        <fullName evidence="9">Putative fatty acid and hydrocarbon transporter (SalD)</fullName>
    </submittedName>
</protein>
<evidence type="ECO:0000256" key="8">
    <source>
        <dbReference type="SAM" id="SignalP"/>
    </source>
</evidence>
<dbReference type="HOGENOM" id="CLU_035981_1_0_6"/>
<dbReference type="EMBL" id="CR543861">
    <property type="protein sequence ID" value="CAG68292.1"/>
    <property type="molecule type" value="Genomic_DNA"/>
</dbReference>
<accession>Q6FCB9</accession>
<dbReference type="Pfam" id="PF03349">
    <property type="entry name" value="Toluene_X"/>
    <property type="match status" value="1"/>
</dbReference>
<keyword evidence="6" id="KW-0472">Membrane</keyword>
<sequence>MSMFPHKLSLVLIACMPLSSYAFNGVYNTGSGQVSSGMGGVSLAQGMDRTSIQDNPANLSFQNSGADAQLSLLNIRAKATLLNQPEGFHSDKVIPIPSLALVQHYNDRLSWGLSLTGAGAAVDYDEPAIHGFPSDKAKDNLAIVKASPTVSYKVLPNLSLGASLDLGIQQFRAKGVLAGVDGQGTPIFLESHGNQWAYGVGASIGSTWEFQPNWWLGASYSTEMKFSKLDDYKNDLLARSEGRINLPERYGIGIKHKINQKLTLAADIVRFNWQDADGLGKKGSFNWQNQTVYRAGVDYQLTPHDHLRFGYSHADSVVDAQDTLVNFYANAVANQSWTIGYGHDLGFATLNLSYEYAVNKTLNGTGNSTGTNLSNQNHVITLGISKDF</sequence>
<dbReference type="AlphaFoldDB" id="Q6FCB9"/>
<evidence type="ECO:0000256" key="1">
    <source>
        <dbReference type="ARBA" id="ARBA00004571"/>
    </source>
</evidence>